<keyword evidence="3" id="KW-1185">Reference proteome</keyword>
<dbReference type="STRING" id="373903.Hore_03460"/>
<dbReference type="Proteomes" id="UP000000719">
    <property type="component" value="Chromosome"/>
</dbReference>
<name>B8D1N0_HALOH</name>
<proteinExistence type="predicted"/>
<gene>
    <name evidence="2" type="ordered locus">Hore_03460</name>
</gene>
<dbReference type="EMBL" id="CP001098">
    <property type="protein sequence ID" value="ACL69107.1"/>
    <property type="molecule type" value="Genomic_DNA"/>
</dbReference>
<organism evidence="2 3">
    <name type="scientific">Halothermothrix orenii (strain H 168 / OCM 544 / DSM 9562)</name>
    <dbReference type="NCBI Taxonomy" id="373903"/>
    <lineage>
        <taxon>Bacteria</taxon>
        <taxon>Bacillati</taxon>
        <taxon>Bacillota</taxon>
        <taxon>Clostridia</taxon>
        <taxon>Halanaerobiales</taxon>
        <taxon>Halothermotrichaceae</taxon>
        <taxon>Halothermothrix</taxon>
    </lineage>
</organism>
<evidence type="ECO:0000313" key="3">
    <source>
        <dbReference type="Proteomes" id="UP000000719"/>
    </source>
</evidence>
<dbReference type="KEGG" id="hor:Hore_03460"/>
<dbReference type="InterPro" id="IPR041657">
    <property type="entry name" value="HTH_17"/>
</dbReference>
<feature type="domain" description="Helix-turn-helix" evidence="1">
    <location>
        <begin position="15"/>
        <end position="65"/>
    </location>
</feature>
<evidence type="ECO:0000259" key="1">
    <source>
        <dbReference type="Pfam" id="PF12728"/>
    </source>
</evidence>
<reference evidence="2 3" key="1">
    <citation type="journal article" date="2009" name="PLoS ONE">
        <title>Genome analysis of the anaerobic thermohalophilic bacterium Halothermothrix orenii.</title>
        <authorList>
            <person name="Mavromatis K."/>
            <person name="Ivanova N."/>
            <person name="Anderson I."/>
            <person name="Lykidis A."/>
            <person name="Hooper S.D."/>
            <person name="Sun H."/>
            <person name="Kunin V."/>
            <person name="Lapidus A."/>
            <person name="Hugenholtz P."/>
            <person name="Patel B."/>
            <person name="Kyrpides N.C."/>
        </authorList>
    </citation>
    <scope>NUCLEOTIDE SEQUENCE [LARGE SCALE GENOMIC DNA]</scope>
    <source>
        <strain evidence="3">H 168 / OCM 544 / DSM 9562</strain>
    </source>
</reference>
<dbReference type="HOGENOM" id="CLU_2069842_0_0_9"/>
<accession>B8D1N0</accession>
<dbReference type="OrthoDB" id="1684751at2"/>
<sequence>MKKEKARQWQNEPLLLDAKDLQRILRINKNHIYRLFKQASFPSIQIGKRYVIEKNNFREWLNQQSRKNEFISSYKTLTPDEQKLYEKAFWEAVKFLKDREAEQHDRREKVAKLFSETG</sequence>
<protein>
    <recommendedName>
        <fullName evidence="1">Helix-turn-helix domain-containing protein</fullName>
    </recommendedName>
</protein>
<dbReference type="RefSeq" id="WP_012635295.1">
    <property type="nucleotide sequence ID" value="NC_011899.1"/>
</dbReference>
<dbReference type="Pfam" id="PF12728">
    <property type="entry name" value="HTH_17"/>
    <property type="match status" value="1"/>
</dbReference>
<dbReference type="AlphaFoldDB" id="B8D1N0"/>
<evidence type="ECO:0000313" key="2">
    <source>
        <dbReference type="EMBL" id="ACL69107.1"/>
    </source>
</evidence>